<feature type="non-terminal residue" evidence="2">
    <location>
        <position position="1"/>
    </location>
</feature>
<dbReference type="Gene3D" id="3.30.60.30">
    <property type="match status" value="1"/>
</dbReference>
<dbReference type="SUPFAM" id="SSF100895">
    <property type="entry name" value="Kazal-type serine protease inhibitors"/>
    <property type="match status" value="1"/>
</dbReference>
<feature type="signal peptide" evidence="1">
    <location>
        <begin position="1"/>
        <end position="36"/>
    </location>
</feature>
<organism evidence="2">
    <name type="scientific">Ceratitis capitata</name>
    <name type="common">Mediterranean fruit fly</name>
    <name type="synonym">Tephritis capitata</name>
    <dbReference type="NCBI Taxonomy" id="7213"/>
    <lineage>
        <taxon>Eukaryota</taxon>
        <taxon>Metazoa</taxon>
        <taxon>Ecdysozoa</taxon>
        <taxon>Arthropoda</taxon>
        <taxon>Hexapoda</taxon>
        <taxon>Insecta</taxon>
        <taxon>Pterygota</taxon>
        <taxon>Neoptera</taxon>
        <taxon>Endopterygota</taxon>
        <taxon>Diptera</taxon>
        <taxon>Brachycera</taxon>
        <taxon>Muscomorpha</taxon>
        <taxon>Tephritoidea</taxon>
        <taxon>Tephritidae</taxon>
        <taxon>Ceratitis</taxon>
        <taxon>Ceratitis</taxon>
    </lineage>
</organism>
<evidence type="ECO:0000256" key="1">
    <source>
        <dbReference type="SAM" id="SignalP"/>
    </source>
</evidence>
<keyword evidence="1" id="KW-0732">Signal</keyword>
<proteinExistence type="evidence at transcript level"/>
<name>W8BTS0_CERCA</name>
<feature type="chain" id="PRO_5004909482" description="Kazal-like domain-containing protein" evidence="1">
    <location>
        <begin position="37"/>
        <end position="102"/>
    </location>
</feature>
<sequence>YFIFFLKMSNKITIVSTLCFLLVLTIATLTAAQTEAEPKKCNEDCPTTRDLVCGYDSNCYARFDNKCLYDRLKCTTKHNLETVDMSLCDLAERKTHPAYRLC</sequence>
<dbReference type="AlphaFoldDB" id="W8BTS0"/>
<dbReference type="InterPro" id="IPR036058">
    <property type="entry name" value="Kazal_dom_sf"/>
</dbReference>
<accession>W8BTS0</accession>
<evidence type="ECO:0008006" key="3">
    <source>
        <dbReference type="Google" id="ProtNLM"/>
    </source>
</evidence>
<dbReference type="EMBL" id="GAMC01001805">
    <property type="protein sequence ID" value="JAC04751.1"/>
    <property type="molecule type" value="mRNA"/>
</dbReference>
<protein>
    <recommendedName>
        <fullName evidence="3">Kazal-like domain-containing protein</fullName>
    </recommendedName>
</protein>
<reference evidence="2" key="2">
    <citation type="journal article" date="2014" name="BMC Genomics">
        <title>A genomic perspective to assessing quality of mass-reared SIT flies used in Mediterranean fruit fly (Ceratitis capitata) eradication in California.</title>
        <authorList>
            <person name="Calla B."/>
            <person name="Hall B."/>
            <person name="Hou S."/>
            <person name="Geib S.M."/>
        </authorList>
    </citation>
    <scope>NUCLEOTIDE SEQUENCE</scope>
</reference>
<reference evidence="2" key="1">
    <citation type="submission" date="2013-07" db="EMBL/GenBank/DDBJ databases">
        <authorList>
            <person name="Geib S."/>
        </authorList>
    </citation>
    <scope>NUCLEOTIDE SEQUENCE</scope>
</reference>
<evidence type="ECO:0000313" key="2">
    <source>
        <dbReference type="EMBL" id="JAC04751.1"/>
    </source>
</evidence>